<gene>
    <name evidence="4" type="ORF">J7656_04945</name>
</gene>
<accession>A0A8T8LNI2</accession>
<evidence type="ECO:0000313" key="4">
    <source>
        <dbReference type="EMBL" id="QUO48699.1"/>
    </source>
</evidence>
<sequence length="145" mass="15643">MLVEEVMTTDLVTCDVDATVRDATERMLRNRVGSVVVTDGGTPAGILTESDVHHAGYVTDDSLSSIPVRKAASAPLVTVRPSATLRAATERMRSEGVKKLVDGVTPEGIVTTGDVVDNYARIRQEVRDLATDTTGWSERTDDLRD</sequence>
<evidence type="ECO:0000313" key="5">
    <source>
        <dbReference type="Proteomes" id="UP000679341"/>
    </source>
</evidence>
<dbReference type="AlphaFoldDB" id="A0A8T8LNI2"/>
<dbReference type="RefSeq" id="WP_017344181.1">
    <property type="nucleotide sequence ID" value="NZ_CP073695.1"/>
</dbReference>
<dbReference type="PROSITE" id="PS51371">
    <property type="entry name" value="CBS"/>
    <property type="match status" value="1"/>
</dbReference>
<dbReference type="Pfam" id="PF00571">
    <property type="entry name" value="CBS"/>
    <property type="match status" value="2"/>
</dbReference>
<dbReference type="InterPro" id="IPR051257">
    <property type="entry name" value="Diverse_CBS-Domain"/>
</dbReference>
<dbReference type="EMBL" id="CP073695">
    <property type="protein sequence ID" value="QUO48699.1"/>
    <property type="molecule type" value="Genomic_DNA"/>
</dbReference>
<evidence type="ECO:0000256" key="1">
    <source>
        <dbReference type="ARBA" id="ARBA00023122"/>
    </source>
</evidence>
<evidence type="ECO:0000256" key="2">
    <source>
        <dbReference type="PROSITE-ProRule" id="PRU00703"/>
    </source>
</evidence>
<keyword evidence="1 2" id="KW-0129">CBS domain</keyword>
<name>A0A8T8LNI2_9EURY</name>
<protein>
    <submittedName>
        <fullName evidence="4">CBS domain-containing protein</fullName>
    </submittedName>
</protein>
<dbReference type="PANTHER" id="PTHR43080">
    <property type="entry name" value="CBS DOMAIN-CONTAINING PROTEIN CBSX3, MITOCHONDRIAL"/>
    <property type="match status" value="1"/>
</dbReference>
<evidence type="ECO:0000259" key="3">
    <source>
        <dbReference type="PROSITE" id="PS51371"/>
    </source>
</evidence>
<dbReference type="SMART" id="SM00116">
    <property type="entry name" value="CBS"/>
    <property type="match status" value="2"/>
</dbReference>
<dbReference type="GeneID" id="64826863"/>
<dbReference type="CDD" id="cd17776">
    <property type="entry name" value="CBS_pair_arch"/>
    <property type="match status" value="1"/>
</dbReference>
<dbReference type="KEGG" id="hss:J7656_04945"/>
<dbReference type="SUPFAM" id="SSF54631">
    <property type="entry name" value="CBS-domain pair"/>
    <property type="match status" value="1"/>
</dbReference>
<feature type="domain" description="CBS" evidence="3">
    <location>
        <begin position="7"/>
        <end position="62"/>
    </location>
</feature>
<keyword evidence="5" id="KW-1185">Reference proteome</keyword>
<reference evidence="4 5" key="1">
    <citation type="submission" date="2021-03" db="EMBL/GenBank/DDBJ databases">
        <title>Halorubrum sodomense MBLA0099, Whole genome shotgun sequencing.</title>
        <authorList>
            <person name="Seo M.-J."/>
            <person name="Cho E.-S."/>
            <person name="Hwang C.Y."/>
        </authorList>
    </citation>
    <scope>NUCLEOTIDE SEQUENCE [LARGE SCALE GENOMIC DNA]</scope>
    <source>
        <strain evidence="4 5">MBLA0099</strain>
    </source>
</reference>
<dbReference type="Proteomes" id="UP000679341">
    <property type="component" value="Chromosome"/>
</dbReference>
<dbReference type="InterPro" id="IPR046342">
    <property type="entry name" value="CBS_dom_sf"/>
</dbReference>
<organism evidence="4 5">
    <name type="scientific">Halorubrum ruber</name>
    <dbReference type="NCBI Taxonomy" id="2982524"/>
    <lineage>
        <taxon>Archaea</taxon>
        <taxon>Methanobacteriati</taxon>
        <taxon>Methanobacteriota</taxon>
        <taxon>Stenosarchaea group</taxon>
        <taxon>Halobacteria</taxon>
        <taxon>Halobacteriales</taxon>
        <taxon>Haloferacaceae</taxon>
        <taxon>Halorubrum</taxon>
    </lineage>
</organism>
<dbReference type="InterPro" id="IPR000644">
    <property type="entry name" value="CBS_dom"/>
</dbReference>
<dbReference type="Gene3D" id="3.10.580.10">
    <property type="entry name" value="CBS-domain"/>
    <property type="match status" value="1"/>
</dbReference>
<dbReference type="PANTHER" id="PTHR43080:SF2">
    <property type="entry name" value="CBS DOMAIN-CONTAINING PROTEIN"/>
    <property type="match status" value="1"/>
</dbReference>
<dbReference type="OrthoDB" id="43333at2157"/>
<proteinExistence type="predicted"/>